<feature type="transmembrane region" description="Helical" evidence="1">
    <location>
        <begin position="140"/>
        <end position="156"/>
    </location>
</feature>
<dbReference type="RefSeq" id="WP_145285696.1">
    <property type="nucleotide sequence ID" value="NZ_VMSJ01000001.1"/>
</dbReference>
<keyword evidence="1" id="KW-0472">Membrane</keyword>
<feature type="transmembrane region" description="Helical" evidence="1">
    <location>
        <begin position="55"/>
        <end position="75"/>
    </location>
</feature>
<protein>
    <submittedName>
        <fullName evidence="2">Uncharacterized protein</fullName>
    </submittedName>
</protein>
<keyword evidence="1" id="KW-1133">Transmembrane helix</keyword>
<keyword evidence="3" id="KW-1185">Reference proteome</keyword>
<evidence type="ECO:0000313" key="2">
    <source>
        <dbReference type="EMBL" id="TVT29309.1"/>
    </source>
</evidence>
<sequence>MNKEISEKTLPVPKLLHELFGRRTTKAELAIVLASCILLSSILLFHTFDEWSELAVWKMILLVILTLDITGGVVANVTKGTNEYYQGSPEARLVFLTIHVQPLILGWIFGNLLLCAIIWIFTISVAWIITRIEKRDLQRTAGMASALLGLGILTLLSDTHFILNGLLALYILKLVLSFAVDHDKAK</sequence>
<comment type="caution">
    <text evidence="2">The sequence shown here is derived from an EMBL/GenBank/DDBJ whole genome shotgun (WGS) entry which is preliminary data.</text>
</comment>
<name>A0A558AYG2_9STAP</name>
<gene>
    <name evidence="2" type="ORF">FO441_03225</name>
</gene>
<dbReference type="EMBL" id="VMSJ01000001">
    <property type="protein sequence ID" value="TVT29309.1"/>
    <property type="molecule type" value="Genomic_DNA"/>
</dbReference>
<feature type="transmembrane region" description="Helical" evidence="1">
    <location>
        <begin position="162"/>
        <end position="180"/>
    </location>
</feature>
<reference evidence="2 3" key="1">
    <citation type="submission" date="2019-07" db="EMBL/GenBank/DDBJ databases">
        <title>Salinicoccus cyprini sp. nov., isolated from gastro-intestinal tract of mirror carp, Cyprinus carpio var. specularis, collected from Gobind Sagar Reservoir, Himachal Pradesh, India.</title>
        <authorList>
            <person name="Talwar C."/>
            <person name="Singh A.K."/>
            <person name="Lal R."/>
            <person name="Negi R.K."/>
        </authorList>
    </citation>
    <scope>NUCLEOTIDE SEQUENCE [LARGE SCALE GENOMIC DNA]</scope>
    <source>
        <strain evidence="2 3">CT19</strain>
    </source>
</reference>
<feature type="transmembrane region" description="Helical" evidence="1">
    <location>
        <begin position="29"/>
        <end position="48"/>
    </location>
</feature>
<feature type="transmembrane region" description="Helical" evidence="1">
    <location>
        <begin position="104"/>
        <end position="128"/>
    </location>
</feature>
<dbReference type="AlphaFoldDB" id="A0A558AYG2"/>
<evidence type="ECO:0000313" key="3">
    <source>
        <dbReference type="Proteomes" id="UP000315103"/>
    </source>
</evidence>
<evidence type="ECO:0000256" key="1">
    <source>
        <dbReference type="SAM" id="Phobius"/>
    </source>
</evidence>
<dbReference type="Proteomes" id="UP000315103">
    <property type="component" value="Unassembled WGS sequence"/>
</dbReference>
<organism evidence="2 3">
    <name type="scientific">Salinicoccus cyprini</name>
    <dbReference type="NCBI Taxonomy" id="2493691"/>
    <lineage>
        <taxon>Bacteria</taxon>
        <taxon>Bacillati</taxon>
        <taxon>Bacillota</taxon>
        <taxon>Bacilli</taxon>
        <taxon>Bacillales</taxon>
        <taxon>Staphylococcaceae</taxon>
        <taxon>Salinicoccus</taxon>
    </lineage>
</organism>
<dbReference type="OrthoDB" id="1956346at2"/>
<accession>A0A558AYG2</accession>
<keyword evidence="1" id="KW-0812">Transmembrane</keyword>
<proteinExistence type="predicted"/>